<sequence>MASTSITSFFHQKPNQLTRSSTTKSSVIHTDNASSIGRSSSTLSKVKRFGSMLVRSKQQRPMLDTSFSVKPSPSSTSLMSSTTTNEDSEEEEHVTTPSSSTTQFSKDVMITVVAPSTTTNTVNYQMDLDMMPVTPKDQSNQLPTMVETLEPPSSEEQLALLVKVQTTLERSDVFMVRGQLRTMFEQIDIEIEQELESSRLNMLESIKSTPRTLY</sequence>
<gene>
    <name evidence="2" type="ORF">HMPREF1544_07683</name>
</gene>
<dbReference type="EMBL" id="KE124010">
    <property type="protein sequence ID" value="EPB85500.1"/>
    <property type="molecule type" value="Genomic_DNA"/>
</dbReference>
<dbReference type="AlphaFoldDB" id="S2K060"/>
<protein>
    <submittedName>
        <fullName evidence="2">Uncharacterized protein</fullName>
    </submittedName>
</protein>
<dbReference type="OMA" id="TSFFHQK"/>
<dbReference type="InParanoid" id="S2K060"/>
<reference evidence="3" key="1">
    <citation type="submission" date="2013-05" db="EMBL/GenBank/DDBJ databases">
        <title>The Genome sequence of Mucor circinelloides f. circinelloides 1006PhL.</title>
        <authorList>
            <consortium name="The Broad Institute Genomics Platform"/>
            <person name="Cuomo C."/>
            <person name="Earl A."/>
            <person name="Findley K."/>
            <person name="Lee S.C."/>
            <person name="Walker B."/>
            <person name="Young S."/>
            <person name="Zeng Q."/>
            <person name="Gargeya S."/>
            <person name="Fitzgerald M."/>
            <person name="Haas B."/>
            <person name="Abouelleil A."/>
            <person name="Allen A.W."/>
            <person name="Alvarado L."/>
            <person name="Arachchi H.M."/>
            <person name="Berlin A.M."/>
            <person name="Chapman S.B."/>
            <person name="Gainer-Dewar J."/>
            <person name="Goldberg J."/>
            <person name="Griggs A."/>
            <person name="Gujja S."/>
            <person name="Hansen M."/>
            <person name="Howarth C."/>
            <person name="Imamovic A."/>
            <person name="Ireland A."/>
            <person name="Larimer J."/>
            <person name="McCowan C."/>
            <person name="Murphy C."/>
            <person name="Pearson M."/>
            <person name="Poon T.W."/>
            <person name="Priest M."/>
            <person name="Roberts A."/>
            <person name="Saif S."/>
            <person name="Shea T."/>
            <person name="Sisk P."/>
            <person name="Sykes S."/>
            <person name="Wortman J."/>
            <person name="Nusbaum C."/>
            <person name="Birren B."/>
        </authorList>
    </citation>
    <scope>NUCLEOTIDE SEQUENCE [LARGE SCALE GENOMIC DNA]</scope>
    <source>
        <strain evidence="3">1006PhL</strain>
    </source>
</reference>
<name>S2K060_MUCC1</name>
<accession>S2K060</accession>
<proteinExistence type="predicted"/>
<dbReference type="eggNOG" id="ENOG502R259">
    <property type="taxonomic scope" value="Eukaryota"/>
</dbReference>
<evidence type="ECO:0000313" key="2">
    <source>
        <dbReference type="EMBL" id="EPB85500.1"/>
    </source>
</evidence>
<dbReference type="VEuPathDB" id="FungiDB:HMPREF1544_07683"/>
<organism evidence="2 3">
    <name type="scientific">Mucor circinelloides f. circinelloides (strain 1006PhL)</name>
    <name type="common">Mucormycosis agent</name>
    <name type="synonym">Calyptromyces circinelloides</name>
    <dbReference type="NCBI Taxonomy" id="1220926"/>
    <lineage>
        <taxon>Eukaryota</taxon>
        <taxon>Fungi</taxon>
        <taxon>Fungi incertae sedis</taxon>
        <taxon>Mucoromycota</taxon>
        <taxon>Mucoromycotina</taxon>
        <taxon>Mucoromycetes</taxon>
        <taxon>Mucorales</taxon>
        <taxon>Mucorineae</taxon>
        <taxon>Mucoraceae</taxon>
        <taxon>Mucor</taxon>
    </lineage>
</organism>
<dbReference type="Proteomes" id="UP000014254">
    <property type="component" value="Unassembled WGS sequence"/>
</dbReference>
<dbReference type="OrthoDB" id="2254372at2759"/>
<evidence type="ECO:0000313" key="3">
    <source>
        <dbReference type="Proteomes" id="UP000014254"/>
    </source>
</evidence>
<keyword evidence="3" id="KW-1185">Reference proteome</keyword>
<evidence type="ECO:0000256" key="1">
    <source>
        <dbReference type="SAM" id="MobiDB-lite"/>
    </source>
</evidence>
<feature type="region of interest" description="Disordered" evidence="1">
    <location>
        <begin position="1"/>
        <end position="39"/>
    </location>
</feature>
<feature type="compositionally biased region" description="Low complexity" evidence="1">
    <location>
        <begin position="65"/>
        <end position="85"/>
    </location>
</feature>
<feature type="region of interest" description="Disordered" evidence="1">
    <location>
        <begin position="55"/>
        <end position="102"/>
    </location>
</feature>